<dbReference type="AlphaFoldDB" id="A0AAE0FIG7"/>
<comment type="caution">
    <text evidence="1">The sequence shown here is derived from an EMBL/GenBank/DDBJ whole genome shotgun (WGS) entry which is preliminary data.</text>
</comment>
<reference evidence="1 3" key="1">
    <citation type="journal article" date="2015" name="Genome Biol. Evol.">
        <title>Comparative Genomics of a Bacterivorous Green Alga Reveals Evolutionary Causalities and Consequences of Phago-Mixotrophic Mode of Nutrition.</title>
        <authorList>
            <person name="Burns J.A."/>
            <person name="Paasch A."/>
            <person name="Narechania A."/>
            <person name="Kim E."/>
        </authorList>
    </citation>
    <scope>NUCLEOTIDE SEQUENCE [LARGE SCALE GENOMIC DNA]</scope>
    <source>
        <strain evidence="1">PLY_AMNH</strain>
    </source>
</reference>
<proteinExistence type="predicted"/>
<sequence>MVDAGSADPRPSTSASRALKCYESRALREHNGIQEHKVHKDFAALRRYRVFLDILITVPPPMVAKGACANTSMPTVSLQCETESCVQ</sequence>
<gene>
    <name evidence="2" type="ORF">CYMTET_29380</name>
    <name evidence="1" type="ORF">CYMTET_30617</name>
</gene>
<reference evidence="1" key="2">
    <citation type="submission" date="2023-06" db="EMBL/GenBank/DDBJ databases">
        <title>Long-read-based genome assembly of the green algal bacterivore Cymbomonas tetramitiformis.</title>
        <authorList>
            <person name="Gyaltshen Y."/>
            <person name="Rozenberg A."/>
            <person name="Paasch A."/>
            <person name="Burns J.A."/>
            <person name="Warring S."/>
            <person name="Larson R."/>
            <person name="Maurer-Alcala X."/>
            <person name="Dacks J."/>
            <person name="Kim E."/>
        </authorList>
    </citation>
    <scope>NUCLEOTIDE SEQUENCE</scope>
    <source>
        <strain evidence="1">PLY_AMNH</strain>
    </source>
</reference>
<dbReference type="EMBL" id="LGRX02017722">
    <property type="protein sequence ID" value="KAK3260422.1"/>
    <property type="molecule type" value="Genomic_DNA"/>
</dbReference>
<dbReference type="EMBL" id="LGRX02016708">
    <property type="protein sequence ID" value="KAK3261727.1"/>
    <property type="molecule type" value="Genomic_DNA"/>
</dbReference>
<dbReference type="Proteomes" id="UP001190700">
    <property type="component" value="Unassembled WGS sequence"/>
</dbReference>
<evidence type="ECO:0000313" key="3">
    <source>
        <dbReference type="Proteomes" id="UP001190700"/>
    </source>
</evidence>
<organism evidence="1 3">
    <name type="scientific">Cymbomonas tetramitiformis</name>
    <dbReference type="NCBI Taxonomy" id="36881"/>
    <lineage>
        <taxon>Eukaryota</taxon>
        <taxon>Viridiplantae</taxon>
        <taxon>Chlorophyta</taxon>
        <taxon>Pyramimonadophyceae</taxon>
        <taxon>Pyramimonadales</taxon>
        <taxon>Pyramimonadaceae</taxon>
        <taxon>Cymbomonas</taxon>
    </lineage>
</organism>
<evidence type="ECO:0000313" key="2">
    <source>
        <dbReference type="EMBL" id="KAK3261727.1"/>
    </source>
</evidence>
<protein>
    <submittedName>
        <fullName evidence="1">Uncharacterized protein</fullName>
    </submittedName>
</protein>
<accession>A0AAE0FIG7</accession>
<keyword evidence="3" id="KW-1185">Reference proteome</keyword>
<name>A0AAE0FIG7_9CHLO</name>
<evidence type="ECO:0000313" key="1">
    <source>
        <dbReference type="EMBL" id="KAK3260422.1"/>
    </source>
</evidence>